<evidence type="ECO:0000256" key="1">
    <source>
        <dbReference type="SAM" id="MobiDB-lite"/>
    </source>
</evidence>
<sequence length="348" mass="38940">MYNDKENTQKRRELDRFFDAHFDNICRPPVSSRIAKEYGHCFEVSEAELRELPYSLESDIDDQVDDNPWHSQSSSPDNHVVACPAANTSVSQPGFPSFHFAQPLPMVSTYKDHSTSMPPLGGFQDRFLPPISRSMTPVTMAGGSVTRTPLVSSPSRKWNVDIEQARCQIGNSAAAAKPLKPTAQVGERRFSGADLVETARQAVETNPFLAPHGQKGKVWQELTDRLVANPAFRLKNIESSSIRSKVMGLVAYKENPASTTREVRAIANILDKNESYKITIAALLERLETQNDDAEHKSEEQKAALKQKQDEDNEGGAMIREASMRTFVKKRKQRNDSVCAYHCDLFVV</sequence>
<dbReference type="Proteomes" id="UP000772434">
    <property type="component" value="Unassembled WGS sequence"/>
</dbReference>
<feature type="compositionally biased region" description="Basic and acidic residues" evidence="1">
    <location>
        <begin position="291"/>
        <end position="310"/>
    </location>
</feature>
<name>A0A9P5UFK9_9AGAR</name>
<dbReference type="AlphaFoldDB" id="A0A9P5UFK9"/>
<keyword evidence="3" id="KW-1185">Reference proteome</keyword>
<gene>
    <name evidence="2" type="ORF">BDP27DRAFT_1357483</name>
</gene>
<protein>
    <submittedName>
        <fullName evidence="2">Uncharacterized protein</fullName>
    </submittedName>
</protein>
<accession>A0A9P5UFK9</accession>
<evidence type="ECO:0000313" key="2">
    <source>
        <dbReference type="EMBL" id="KAF9077386.1"/>
    </source>
</evidence>
<reference evidence="2" key="1">
    <citation type="submission" date="2020-11" db="EMBL/GenBank/DDBJ databases">
        <authorList>
            <consortium name="DOE Joint Genome Institute"/>
            <person name="Ahrendt S."/>
            <person name="Riley R."/>
            <person name="Andreopoulos W."/>
            <person name="Labutti K."/>
            <person name="Pangilinan J."/>
            <person name="Ruiz-Duenas F.J."/>
            <person name="Barrasa J.M."/>
            <person name="Sanchez-Garcia M."/>
            <person name="Camarero S."/>
            <person name="Miyauchi S."/>
            <person name="Serrano A."/>
            <person name="Linde D."/>
            <person name="Babiker R."/>
            <person name="Drula E."/>
            <person name="Ayuso-Fernandez I."/>
            <person name="Pacheco R."/>
            <person name="Padilla G."/>
            <person name="Ferreira P."/>
            <person name="Barriuso J."/>
            <person name="Kellner H."/>
            <person name="Castanera R."/>
            <person name="Alfaro M."/>
            <person name="Ramirez L."/>
            <person name="Pisabarro A.G."/>
            <person name="Kuo A."/>
            <person name="Tritt A."/>
            <person name="Lipzen A."/>
            <person name="He G."/>
            <person name="Yan M."/>
            <person name="Ng V."/>
            <person name="Cullen D."/>
            <person name="Martin F."/>
            <person name="Rosso M.-N."/>
            <person name="Henrissat B."/>
            <person name="Hibbett D."/>
            <person name="Martinez A.T."/>
            <person name="Grigoriev I.V."/>
        </authorList>
    </citation>
    <scope>NUCLEOTIDE SEQUENCE</scope>
    <source>
        <strain evidence="2">AH 40177</strain>
    </source>
</reference>
<feature type="region of interest" description="Disordered" evidence="1">
    <location>
        <begin position="291"/>
        <end position="318"/>
    </location>
</feature>
<proteinExistence type="predicted"/>
<comment type="caution">
    <text evidence="2">The sequence shown here is derived from an EMBL/GenBank/DDBJ whole genome shotgun (WGS) entry which is preliminary data.</text>
</comment>
<evidence type="ECO:0000313" key="3">
    <source>
        <dbReference type="Proteomes" id="UP000772434"/>
    </source>
</evidence>
<organism evidence="2 3">
    <name type="scientific">Rhodocollybia butyracea</name>
    <dbReference type="NCBI Taxonomy" id="206335"/>
    <lineage>
        <taxon>Eukaryota</taxon>
        <taxon>Fungi</taxon>
        <taxon>Dikarya</taxon>
        <taxon>Basidiomycota</taxon>
        <taxon>Agaricomycotina</taxon>
        <taxon>Agaricomycetes</taxon>
        <taxon>Agaricomycetidae</taxon>
        <taxon>Agaricales</taxon>
        <taxon>Marasmiineae</taxon>
        <taxon>Omphalotaceae</taxon>
        <taxon>Rhodocollybia</taxon>
    </lineage>
</organism>
<dbReference type="OrthoDB" id="3049768at2759"/>
<dbReference type="EMBL" id="JADNRY010000004">
    <property type="protein sequence ID" value="KAF9077386.1"/>
    <property type="molecule type" value="Genomic_DNA"/>
</dbReference>